<evidence type="ECO:0000256" key="1">
    <source>
        <dbReference type="SAM" id="MobiDB-lite"/>
    </source>
</evidence>
<dbReference type="InterPro" id="IPR037756">
    <property type="entry name" value="C2D_Tricalbin"/>
</dbReference>
<dbReference type="Proteomes" id="UP000663841">
    <property type="component" value="Unassembled WGS sequence"/>
</dbReference>
<dbReference type="PANTHER" id="PTHR46980:SF2">
    <property type="entry name" value="TRICALBIN-1-RELATED"/>
    <property type="match status" value="1"/>
</dbReference>
<feature type="region of interest" description="Disordered" evidence="1">
    <location>
        <begin position="87"/>
        <end position="114"/>
    </location>
</feature>
<feature type="domain" description="C2" evidence="2">
    <location>
        <begin position="239"/>
        <end position="357"/>
    </location>
</feature>
<dbReference type="Pfam" id="PF24920">
    <property type="entry name" value="C2_TCB1"/>
    <property type="match status" value="1"/>
</dbReference>
<feature type="domain" description="C2" evidence="2">
    <location>
        <begin position="447"/>
        <end position="566"/>
    </location>
</feature>
<evidence type="ECO:0000259" key="2">
    <source>
        <dbReference type="PROSITE" id="PS50004"/>
    </source>
</evidence>
<comment type="caution">
    <text evidence="3">The sequence shown here is derived from an EMBL/GenBank/DDBJ whole genome shotgun (WGS) entry which is preliminary data.</text>
</comment>
<feature type="region of interest" description="Disordered" evidence="1">
    <location>
        <begin position="392"/>
        <end position="463"/>
    </location>
</feature>
<dbReference type="InterPro" id="IPR035892">
    <property type="entry name" value="C2_domain_sf"/>
</dbReference>
<dbReference type="CDD" id="cd04040">
    <property type="entry name" value="C2D_Tricalbin-like"/>
    <property type="match status" value="1"/>
</dbReference>
<dbReference type="PROSITE" id="PS50004">
    <property type="entry name" value="C2"/>
    <property type="match status" value="2"/>
</dbReference>
<accession>A0A8H3BHK5</accession>
<dbReference type="GO" id="GO:0061817">
    <property type="term" value="P:endoplasmic reticulum-plasma membrane tethering"/>
    <property type="evidence" value="ECO:0007669"/>
    <property type="project" value="InterPro"/>
</dbReference>
<dbReference type="SMART" id="SM00239">
    <property type="entry name" value="C2"/>
    <property type="match status" value="2"/>
</dbReference>
<organism evidence="3 4">
    <name type="scientific">Rhizoctonia solani</name>
    <dbReference type="NCBI Taxonomy" id="456999"/>
    <lineage>
        <taxon>Eukaryota</taxon>
        <taxon>Fungi</taxon>
        <taxon>Dikarya</taxon>
        <taxon>Basidiomycota</taxon>
        <taxon>Agaricomycotina</taxon>
        <taxon>Agaricomycetes</taxon>
        <taxon>Cantharellales</taxon>
        <taxon>Ceratobasidiaceae</taxon>
        <taxon>Rhizoctonia</taxon>
    </lineage>
</organism>
<dbReference type="Pfam" id="PF00168">
    <property type="entry name" value="C2"/>
    <property type="match status" value="2"/>
</dbReference>
<evidence type="ECO:0000313" key="4">
    <source>
        <dbReference type="Proteomes" id="UP000663841"/>
    </source>
</evidence>
<dbReference type="PANTHER" id="PTHR46980">
    <property type="entry name" value="TRICALBIN-1-RELATED"/>
    <property type="match status" value="1"/>
</dbReference>
<dbReference type="EMBL" id="CAJMWW010000214">
    <property type="protein sequence ID" value="CAE6457960.1"/>
    <property type="molecule type" value="Genomic_DNA"/>
</dbReference>
<dbReference type="AlphaFoldDB" id="A0A8H3BHK5"/>
<protein>
    <recommendedName>
        <fullName evidence="2">C2 domain-containing protein</fullName>
    </recommendedName>
</protein>
<feature type="compositionally biased region" description="Low complexity" evidence="1">
    <location>
        <begin position="434"/>
        <end position="450"/>
    </location>
</feature>
<sequence>MGYQRLTKDRSLGFVELSVAELARQTEDERVPYEGTGKRDVADPIRLGKGQTKGELHYTAEFIPALALQGVSFRSVDNIQRTIDSAKGQTAATNTEKGELDDETPLEEHKTDGVQMSTEELLSKQSGVLVFNIIDGHIAKKARLEILLDDGYWPVFATEKARSTQAHWDQVGEGFIKELDFGRVWLRLNENDEGEKEDIIAEFKLDAKQFLEEALAGPTTFNLSGQDGKNASTIRIQAKYVPVEIKLDPRESINNVGVLHVELVDGREIHGADRSGKSDPFVVFYLNGSKVFKSQTKKKTLTPEWKESFDISIPSRVGADFSLEVFDWNQVEAAKSLGSGQVELSDLVPLEVTVREIALSSEKHGENGIIQIYMVFRPKIIVKSRAKTSTFPSAGHVVGRKGRKVGGHSGRDGDIPEDLPEVSPLAPIAEADPAANGNGAATGRAGSTSGLAVKPPPSPTPGPGILKVTLHWAKVLTGIKEGDVAKLYVILRIEDKSHKSSHVKSNTPEWNESFTFPNTSTEIRTLHVAVMDKKTFAKDPILAEGTIDIWQHIQPLFTPPILSKEITVLLEDNSGTLHLRLEFDPIQNTLAHTTSTAGGSSLTVSKKTPSRSRLGFNNRWREKIITPQ</sequence>
<dbReference type="Gene3D" id="2.60.40.150">
    <property type="entry name" value="C2 domain"/>
    <property type="match status" value="2"/>
</dbReference>
<dbReference type="InterPro" id="IPR056910">
    <property type="entry name" value="TCB1-3_C2"/>
</dbReference>
<dbReference type="InterPro" id="IPR000008">
    <property type="entry name" value="C2_dom"/>
</dbReference>
<proteinExistence type="predicted"/>
<name>A0A8H3BHK5_9AGAM</name>
<evidence type="ECO:0000313" key="3">
    <source>
        <dbReference type="EMBL" id="CAE6457960.1"/>
    </source>
</evidence>
<gene>
    <name evidence="3" type="ORF">RDB_LOCUS143308</name>
</gene>
<dbReference type="InterPro" id="IPR052455">
    <property type="entry name" value="Tricalbin_domain"/>
</dbReference>
<reference evidence="3" key="1">
    <citation type="submission" date="2021-01" db="EMBL/GenBank/DDBJ databases">
        <authorList>
            <person name="Kaushik A."/>
        </authorList>
    </citation>
    <scope>NUCLEOTIDE SEQUENCE</scope>
    <source>
        <strain evidence="3">AG3-T5</strain>
    </source>
</reference>
<dbReference type="CDD" id="cd00030">
    <property type="entry name" value="C2"/>
    <property type="match status" value="1"/>
</dbReference>
<dbReference type="SUPFAM" id="SSF49562">
    <property type="entry name" value="C2 domain (Calcium/lipid-binding domain, CaLB)"/>
    <property type="match status" value="2"/>
</dbReference>